<sequence>MEHGILVSFAAFPFESYMRKIRCSVHCGFAAAKQAAQRCAEEVYFQSILNQDMADNVTEPEVTDDSSKQMVSYRNSKLSTARLDNVVIAKSRPGTVKRKHKDYLCTSEELEVAEVEAGFAQVEFPVVNILTENLSPIARFVSTYQLSYSSSSKPDLLSPPIPRTSTEGDKPTLSMTVLRLRKMLLLQRNEKHCINESFVILLTV</sequence>
<reference evidence="1 2" key="1">
    <citation type="submission" date="2018-11" db="EMBL/GenBank/DDBJ databases">
        <authorList>
            <consortium name="Pathogen Informatics"/>
        </authorList>
    </citation>
    <scope>NUCLEOTIDE SEQUENCE [LARGE SCALE GENOMIC DNA]</scope>
    <source>
        <strain evidence="1 2">Zambia</strain>
    </source>
</reference>
<gene>
    <name evidence="1" type="ORF">SMRZ_LOCUS21826</name>
</gene>
<proteinExistence type="predicted"/>
<dbReference type="AlphaFoldDB" id="A0A183N0K1"/>
<dbReference type="Proteomes" id="UP000277204">
    <property type="component" value="Unassembled WGS sequence"/>
</dbReference>
<organism evidence="1 2">
    <name type="scientific">Schistosoma margrebowiei</name>
    <dbReference type="NCBI Taxonomy" id="48269"/>
    <lineage>
        <taxon>Eukaryota</taxon>
        <taxon>Metazoa</taxon>
        <taxon>Spiralia</taxon>
        <taxon>Lophotrochozoa</taxon>
        <taxon>Platyhelminthes</taxon>
        <taxon>Trematoda</taxon>
        <taxon>Digenea</taxon>
        <taxon>Strigeidida</taxon>
        <taxon>Schistosomatoidea</taxon>
        <taxon>Schistosomatidae</taxon>
        <taxon>Schistosoma</taxon>
    </lineage>
</organism>
<evidence type="ECO:0000313" key="1">
    <source>
        <dbReference type="EMBL" id="VDP40926.1"/>
    </source>
</evidence>
<keyword evidence="2" id="KW-1185">Reference proteome</keyword>
<evidence type="ECO:0000313" key="2">
    <source>
        <dbReference type="Proteomes" id="UP000277204"/>
    </source>
</evidence>
<protein>
    <submittedName>
        <fullName evidence="1">Uncharacterized protein</fullName>
    </submittedName>
</protein>
<accession>A0A183N0K1</accession>
<name>A0A183N0K1_9TREM</name>
<dbReference type="EMBL" id="UZAI01018881">
    <property type="protein sequence ID" value="VDP40926.1"/>
    <property type="molecule type" value="Genomic_DNA"/>
</dbReference>